<organism evidence="2 3">
    <name type="scientific">Candidatus Roizmanbacteria bacterium RIFCSPLOWO2_01_FULL_45_11</name>
    <dbReference type="NCBI Taxonomy" id="1802070"/>
    <lineage>
        <taxon>Bacteria</taxon>
        <taxon>Candidatus Roizmaniibacteriota</taxon>
    </lineage>
</organism>
<dbReference type="EMBL" id="MGAU01000027">
    <property type="protein sequence ID" value="OGK54678.1"/>
    <property type="molecule type" value="Genomic_DNA"/>
</dbReference>
<name>A0A1F7JGE6_9BACT</name>
<comment type="caution">
    <text evidence="2">The sequence shown here is derived from an EMBL/GenBank/DDBJ whole genome shotgun (WGS) entry which is preliminary data.</text>
</comment>
<evidence type="ECO:0000256" key="1">
    <source>
        <dbReference type="SAM" id="Phobius"/>
    </source>
</evidence>
<feature type="transmembrane region" description="Helical" evidence="1">
    <location>
        <begin position="55"/>
        <end position="72"/>
    </location>
</feature>
<keyword evidence="1" id="KW-1133">Transmembrane helix</keyword>
<keyword evidence="1" id="KW-0472">Membrane</keyword>
<dbReference type="AlphaFoldDB" id="A0A1F7JGE6"/>
<dbReference type="Proteomes" id="UP000178486">
    <property type="component" value="Unassembled WGS sequence"/>
</dbReference>
<feature type="transmembrane region" description="Helical" evidence="1">
    <location>
        <begin position="78"/>
        <end position="104"/>
    </location>
</feature>
<reference evidence="2 3" key="1">
    <citation type="journal article" date="2016" name="Nat. Commun.">
        <title>Thousands of microbial genomes shed light on interconnected biogeochemical processes in an aquifer system.</title>
        <authorList>
            <person name="Anantharaman K."/>
            <person name="Brown C.T."/>
            <person name="Hug L.A."/>
            <person name="Sharon I."/>
            <person name="Castelle C.J."/>
            <person name="Probst A.J."/>
            <person name="Thomas B.C."/>
            <person name="Singh A."/>
            <person name="Wilkins M.J."/>
            <person name="Karaoz U."/>
            <person name="Brodie E.L."/>
            <person name="Williams K.H."/>
            <person name="Hubbard S.S."/>
            <person name="Banfield J.F."/>
        </authorList>
    </citation>
    <scope>NUCLEOTIDE SEQUENCE [LARGE SCALE GENOMIC DNA]</scope>
</reference>
<proteinExistence type="predicted"/>
<gene>
    <name evidence="2" type="ORF">A3B56_01420</name>
</gene>
<feature type="transmembrane region" description="Helical" evidence="1">
    <location>
        <begin position="29"/>
        <end position="48"/>
    </location>
</feature>
<evidence type="ECO:0000313" key="2">
    <source>
        <dbReference type="EMBL" id="OGK54678.1"/>
    </source>
</evidence>
<protein>
    <submittedName>
        <fullName evidence="2">Uncharacterized protein</fullName>
    </submittedName>
</protein>
<accession>A0A1F7JGE6</accession>
<sequence length="114" mass="12818">MDSQTDLSGQILQQWTATTAHFSLTKKEIFLLAAALVLIVLLVGQVPVPYFNVSHILLLTLFTFLGKGFFPATKDTPLYFALISGVLMTLYYPIFQVLLIYFLLIGFMKVLKVL</sequence>
<keyword evidence="1" id="KW-0812">Transmembrane</keyword>
<evidence type="ECO:0000313" key="3">
    <source>
        <dbReference type="Proteomes" id="UP000178486"/>
    </source>
</evidence>